<dbReference type="OrthoDB" id="3385569at2"/>
<proteinExistence type="predicted"/>
<keyword evidence="5" id="KW-1185">Reference proteome</keyword>
<evidence type="ECO:0000313" key="5">
    <source>
        <dbReference type="Proteomes" id="UP000199001"/>
    </source>
</evidence>
<evidence type="ECO:0000256" key="2">
    <source>
        <dbReference type="SAM" id="Phobius"/>
    </source>
</evidence>
<dbReference type="NCBIfam" id="TIGR01167">
    <property type="entry name" value="LPXTG_anchor"/>
    <property type="match status" value="1"/>
</dbReference>
<protein>
    <submittedName>
        <fullName evidence="4">LPXTG-motif cell wall anchor domain-containing protein</fullName>
    </submittedName>
</protein>
<dbReference type="RefSeq" id="WP_091096619.1">
    <property type="nucleotide sequence ID" value="NZ_FMHZ01000002.1"/>
</dbReference>
<organism evidence="4 5">
    <name type="scientific">Micromonospora citrea</name>
    <dbReference type="NCBI Taxonomy" id="47855"/>
    <lineage>
        <taxon>Bacteria</taxon>
        <taxon>Bacillati</taxon>
        <taxon>Actinomycetota</taxon>
        <taxon>Actinomycetes</taxon>
        <taxon>Micromonosporales</taxon>
        <taxon>Micromonosporaceae</taxon>
        <taxon>Micromonospora</taxon>
    </lineage>
</organism>
<reference evidence="5" key="1">
    <citation type="submission" date="2016-06" db="EMBL/GenBank/DDBJ databases">
        <authorList>
            <person name="Varghese N."/>
            <person name="Submissions Spin"/>
        </authorList>
    </citation>
    <scope>NUCLEOTIDE SEQUENCE [LARGE SCALE GENOMIC DNA]</scope>
    <source>
        <strain evidence="5">DSM 43903</strain>
    </source>
</reference>
<feature type="signal peptide" evidence="3">
    <location>
        <begin position="1"/>
        <end position="30"/>
    </location>
</feature>
<gene>
    <name evidence="4" type="ORF">GA0070606_1744</name>
</gene>
<keyword evidence="2" id="KW-0472">Membrane</keyword>
<feature type="region of interest" description="Disordered" evidence="1">
    <location>
        <begin position="279"/>
        <end position="309"/>
    </location>
</feature>
<feature type="transmembrane region" description="Helical" evidence="2">
    <location>
        <begin position="316"/>
        <end position="335"/>
    </location>
</feature>
<keyword evidence="2" id="KW-0812">Transmembrane</keyword>
<feature type="chain" id="PRO_5008747541" evidence="3">
    <location>
        <begin position="31"/>
        <end position="342"/>
    </location>
</feature>
<evidence type="ECO:0000256" key="1">
    <source>
        <dbReference type="SAM" id="MobiDB-lite"/>
    </source>
</evidence>
<evidence type="ECO:0000256" key="3">
    <source>
        <dbReference type="SAM" id="SignalP"/>
    </source>
</evidence>
<feature type="compositionally biased region" description="Polar residues" evidence="1">
    <location>
        <begin position="279"/>
        <end position="294"/>
    </location>
</feature>
<dbReference type="Proteomes" id="UP000199001">
    <property type="component" value="Unassembled WGS sequence"/>
</dbReference>
<evidence type="ECO:0000313" key="4">
    <source>
        <dbReference type="EMBL" id="SCL51108.1"/>
    </source>
</evidence>
<name>A0A1C6UAV5_9ACTN</name>
<dbReference type="EMBL" id="FMHZ01000002">
    <property type="protein sequence ID" value="SCL51108.1"/>
    <property type="molecule type" value="Genomic_DNA"/>
</dbReference>
<dbReference type="AlphaFoldDB" id="A0A1C6UAV5"/>
<feature type="compositionally biased region" description="Low complexity" evidence="1">
    <location>
        <begin position="295"/>
        <end position="306"/>
    </location>
</feature>
<keyword evidence="3" id="KW-0732">Signal</keyword>
<sequence>MTTHPLRAGAAVAVALLALPALAPAASAHAPTPNPTTAPPAGTPTVIARADHVFLKGDPWHPSAPLEAAVINQGTSAARGSFVLRLPAGVGLASGEDCRADAAAARTWVCGGAEVPAGGRRTYRLRLTATAAEPVFGVQAWGSVAGRDAAGVTDRPTDFRIDWPDRTSLRLRATATPIVDGKVTLTARVTNTGAFSIGGYALNVVTPDGVRVTGPACSDSGRMDGAGCEIPRPDVLGEDATDTVRVRLAVSGDAPTVRLFLAPTNRYTNEDTSVTLRLTADGGSTASPSADPNRTATPTPSAAGGTELPRTGPAGAAYALVGAALLALGAGLLLLRRRLVRG</sequence>
<keyword evidence="2" id="KW-1133">Transmembrane helix</keyword>
<accession>A0A1C6UAV5</accession>